<dbReference type="EMBL" id="CP114767">
    <property type="protein sequence ID" value="WBA40508.1"/>
    <property type="molecule type" value="Genomic_DNA"/>
</dbReference>
<dbReference type="Proteomes" id="UP001211005">
    <property type="component" value="Chromosome"/>
</dbReference>
<name>A0ABY7LNN5_9BACT</name>
<dbReference type="RefSeq" id="WP_269558611.1">
    <property type="nucleotide sequence ID" value="NZ_CP114767.1"/>
</dbReference>
<evidence type="ECO:0000313" key="2">
    <source>
        <dbReference type="EMBL" id="WBA40508.1"/>
    </source>
</evidence>
<dbReference type="SUPFAM" id="SSF50242">
    <property type="entry name" value="TIMP-like"/>
    <property type="match status" value="1"/>
</dbReference>
<dbReference type="Gene3D" id="2.40.50.120">
    <property type="match status" value="1"/>
</dbReference>
<accession>A0ABY7LNN5</accession>
<sequence length="176" mass="19220">MKTILLAVLLLAFRISTAQACSCINAGGSEKQKVKAAYRQDALIFVGRVMSVETVVTTDTVRVSDTGPVERQFQYIRHEKLRYTFAVSQQLKGKATGPTVLVSTETSSSSCGKEFKVGSEQLVYAFQVSQKESIYGGPPEDITPYYATSLCNRGQELSQVKPTELKQLQKLAKAAG</sequence>
<evidence type="ECO:0000313" key="3">
    <source>
        <dbReference type="Proteomes" id="UP001211005"/>
    </source>
</evidence>
<evidence type="ECO:0008006" key="4">
    <source>
        <dbReference type="Google" id="ProtNLM"/>
    </source>
</evidence>
<protein>
    <recommendedName>
        <fullName evidence="4">DUF4369 domain-containing protein</fullName>
    </recommendedName>
</protein>
<organism evidence="2 3">
    <name type="scientific">Hymenobacter canadensis</name>
    <dbReference type="NCBI Taxonomy" id="2999067"/>
    <lineage>
        <taxon>Bacteria</taxon>
        <taxon>Pseudomonadati</taxon>
        <taxon>Bacteroidota</taxon>
        <taxon>Cytophagia</taxon>
        <taxon>Cytophagales</taxon>
        <taxon>Hymenobacteraceae</taxon>
        <taxon>Hymenobacter</taxon>
    </lineage>
</organism>
<evidence type="ECO:0000256" key="1">
    <source>
        <dbReference type="SAM" id="SignalP"/>
    </source>
</evidence>
<keyword evidence="3" id="KW-1185">Reference proteome</keyword>
<proteinExistence type="predicted"/>
<feature type="signal peptide" evidence="1">
    <location>
        <begin position="1"/>
        <end position="20"/>
    </location>
</feature>
<reference evidence="2 3" key="1">
    <citation type="submission" date="2022-12" db="EMBL/GenBank/DDBJ databases">
        <title>Hymenobacter canadensis sp. nov. isolated from lake water of the Cambridge Bay, Canada.</title>
        <authorList>
            <person name="Kim W.H."/>
            <person name="Lee Y.M."/>
        </authorList>
    </citation>
    <scope>NUCLEOTIDE SEQUENCE [LARGE SCALE GENOMIC DNA]</scope>
    <source>
        <strain evidence="2 3">PAMC 29467</strain>
    </source>
</reference>
<dbReference type="InterPro" id="IPR008993">
    <property type="entry name" value="TIMP-like_OB-fold"/>
</dbReference>
<feature type="chain" id="PRO_5046683396" description="DUF4369 domain-containing protein" evidence="1">
    <location>
        <begin position="21"/>
        <end position="176"/>
    </location>
</feature>
<keyword evidence="1" id="KW-0732">Signal</keyword>
<gene>
    <name evidence="2" type="ORF">O3303_11775</name>
</gene>